<proteinExistence type="predicted"/>
<organism evidence="1 2">
    <name type="scientific">Edwardsiella piscicida</name>
    <dbReference type="NCBI Taxonomy" id="1263550"/>
    <lineage>
        <taxon>Bacteria</taxon>
        <taxon>Pseudomonadati</taxon>
        <taxon>Pseudomonadota</taxon>
        <taxon>Gammaproteobacteria</taxon>
        <taxon>Enterobacterales</taxon>
        <taxon>Hafniaceae</taxon>
        <taxon>Edwardsiella</taxon>
    </lineage>
</organism>
<evidence type="ECO:0000313" key="1">
    <source>
        <dbReference type="EMBL" id="ACY84951.1"/>
    </source>
</evidence>
<dbReference type="EMBL" id="CP001135">
    <property type="protein sequence ID" value="ACY84951.1"/>
    <property type="molecule type" value="Genomic_DNA"/>
</dbReference>
<accession>A0AAU8P4B4</accession>
<sequence>MSIISPQKWLMTFAAIDTNFDNEYNLAIYVFYFPITINSSKPN</sequence>
<reference evidence="1 2" key="1">
    <citation type="journal article" date="2009" name="PLoS ONE">
        <title>Genome sequence of the versatile fish pathogen Edwardsiella tarda provides insights into its adaptation to broad host ranges and intracellular niches.</title>
        <authorList>
            <person name="Wang Q."/>
            <person name="Yang M."/>
            <person name="Xiao J."/>
            <person name="Wu H."/>
            <person name="Wang X."/>
            <person name="Lv Y."/>
            <person name="Xu L."/>
            <person name="Zheng H."/>
            <person name="Wang S."/>
            <person name="Zhao G."/>
            <person name="Liu Q."/>
            <person name="Zhang Y."/>
        </authorList>
    </citation>
    <scope>NUCLEOTIDE SEQUENCE [LARGE SCALE GENOMIC DNA]</scope>
    <source>
        <strain evidence="2">EIB202 / CCTCC M208068</strain>
    </source>
</reference>
<dbReference type="KEGG" id="etr:ETAE_2116"/>
<protein>
    <submittedName>
        <fullName evidence="1">Uncharacterized protein</fullName>
    </submittedName>
</protein>
<dbReference type="AlphaFoldDB" id="A0AAU8P4B4"/>
<gene>
    <name evidence="1" type="ordered locus">ETAE_2116</name>
</gene>
<evidence type="ECO:0000313" key="2">
    <source>
        <dbReference type="Proteomes" id="UP000002634"/>
    </source>
</evidence>
<keyword evidence="2" id="KW-1185">Reference proteome</keyword>
<dbReference type="Proteomes" id="UP000002634">
    <property type="component" value="Chromosome"/>
</dbReference>
<name>A0AAU8P4B4_EDWPI</name>